<evidence type="ECO:0000256" key="7">
    <source>
        <dbReference type="ARBA" id="ARBA00022989"/>
    </source>
</evidence>
<dbReference type="InterPro" id="IPR020846">
    <property type="entry name" value="MFS_dom"/>
</dbReference>
<dbReference type="SMART" id="SM00365">
    <property type="entry name" value="LRR_SD22"/>
    <property type="match status" value="11"/>
</dbReference>
<evidence type="ECO:0000313" key="11">
    <source>
        <dbReference type="Proteomes" id="UP000035681"/>
    </source>
</evidence>
<dbReference type="InterPro" id="IPR005829">
    <property type="entry name" value="Sugar_transporter_CS"/>
</dbReference>
<feature type="transmembrane region" description="Helical" evidence="9">
    <location>
        <begin position="576"/>
        <end position="601"/>
    </location>
</feature>
<dbReference type="GO" id="GO:0005886">
    <property type="term" value="C:plasma membrane"/>
    <property type="evidence" value="ECO:0007669"/>
    <property type="project" value="UniProtKB-SubCell"/>
</dbReference>
<dbReference type="NCBIfam" id="TIGR00879">
    <property type="entry name" value="SP"/>
    <property type="match status" value="2"/>
</dbReference>
<dbReference type="Pfam" id="PF14580">
    <property type="entry name" value="LRR_9"/>
    <property type="match status" value="1"/>
</dbReference>
<dbReference type="PROSITE" id="PS00217">
    <property type="entry name" value="SUGAR_TRANSPORT_2"/>
    <property type="match status" value="1"/>
</dbReference>
<evidence type="ECO:0000256" key="6">
    <source>
        <dbReference type="ARBA" id="ARBA00022737"/>
    </source>
</evidence>
<feature type="domain" description="Major facilitator superfamily (MFS) profile" evidence="10">
    <location>
        <begin position="472"/>
        <end position="922"/>
    </location>
</feature>
<evidence type="ECO:0000256" key="4">
    <source>
        <dbReference type="ARBA" id="ARBA00022614"/>
    </source>
</evidence>
<dbReference type="InterPro" id="IPR025875">
    <property type="entry name" value="Leu-rich_rpt_4"/>
</dbReference>
<evidence type="ECO:0000259" key="10">
    <source>
        <dbReference type="PROSITE" id="PS50850"/>
    </source>
</evidence>
<evidence type="ECO:0000256" key="1">
    <source>
        <dbReference type="ARBA" id="ARBA00004651"/>
    </source>
</evidence>
<feature type="domain" description="Major facilitator superfamily (MFS) profile" evidence="10">
    <location>
        <begin position="968"/>
        <end position="1418"/>
    </location>
</feature>
<keyword evidence="3" id="KW-1003">Cell membrane</keyword>
<keyword evidence="6" id="KW-0677">Repeat</keyword>
<dbReference type="PANTHER" id="PTHR23503">
    <property type="entry name" value="SOLUTE CARRIER FAMILY 2"/>
    <property type="match status" value="1"/>
</dbReference>
<keyword evidence="7 9" id="KW-1133">Transmembrane helix</keyword>
<dbReference type="SMART" id="SM00369">
    <property type="entry name" value="LRR_TYP"/>
    <property type="match status" value="6"/>
</dbReference>
<dbReference type="FunFam" id="1.20.1250.20:FF:001511">
    <property type="entry name" value="Solute carrier family 2, facilitated glucose transporter member 5"/>
    <property type="match status" value="2"/>
</dbReference>
<dbReference type="Gene3D" id="3.80.10.10">
    <property type="entry name" value="Ribonuclease Inhibitor"/>
    <property type="match status" value="2"/>
</dbReference>
<feature type="transmembrane region" description="Helical" evidence="9">
    <location>
        <begin position="963"/>
        <end position="981"/>
    </location>
</feature>
<feature type="transmembrane region" description="Helical" evidence="9">
    <location>
        <begin position="520"/>
        <end position="540"/>
    </location>
</feature>
<feature type="transmembrane region" description="Helical" evidence="9">
    <location>
        <begin position="894"/>
        <end position="915"/>
    </location>
</feature>
<dbReference type="PANTHER" id="PTHR23503:SF8">
    <property type="entry name" value="FACILITATED GLUCOSE TRANSPORTER PROTEIN 1"/>
    <property type="match status" value="1"/>
</dbReference>
<feature type="transmembrane region" description="Helical" evidence="9">
    <location>
        <begin position="1050"/>
        <end position="1071"/>
    </location>
</feature>
<dbReference type="SUPFAM" id="SSF103473">
    <property type="entry name" value="MFS general substrate transporter"/>
    <property type="match status" value="2"/>
</dbReference>
<dbReference type="InterPro" id="IPR003591">
    <property type="entry name" value="Leu-rich_rpt_typical-subtyp"/>
</dbReference>
<evidence type="ECO:0000256" key="3">
    <source>
        <dbReference type="ARBA" id="ARBA00022475"/>
    </source>
</evidence>
<evidence type="ECO:0000256" key="5">
    <source>
        <dbReference type="ARBA" id="ARBA00022692"/>
    </source>
</evidence>
<dbReference type="InterPro" id="IPR036259">
    <property type="entry name" value="MFS_trans_sf"/>
</dbReference>
<feature type="transmembrane region" description="Helical" evidence="9">
    <location>
        <begin position="829"/>
        <end position="857"/>
    </location>
</feature>
<feature type="transmembrane region" description="Helical" evidence="9">
    <location>
        <begin position="1139"/>
        <end position="1159"/>
    </location>
</feature>
<dbReference type="Proteomes" id="UP000035681">
    <property type="component" value="Unplaced"/>
</dbReference>
<feature type="transmembrane region" description="Helical" evidence="9">
    <location>
        <begin position="1327"/>
        <end position="1352"/>
    </location>
</feature>
<protein>
    <submittedName>
        <fullName evidence="12">MFS domain-containing protein</fullName>
    </submittedName>
</protein>
<dbReference type="InterPro" id="IPR005828">
    <property type="entry name" value="MFS_sugar_transport-like"/>
</dbReference>
<dbReference type="AlphaFoldDB" id="A0AAF5DEM5"/>
<keyword evidence="5 9" id="KW-0812">Transmembrane</keyword>
<dbReference type="PRINTS" id="PR00171">
    <property type="entry name" value="SUGRTRNSPORT"/>
</dbReference>
<dbReference type="InterPro" id="IPR032675">
    <property type="entry name" value="LRR_dom_sf"/>
</dbReference>
<evidence type="ECO:0000313" key="12">
    <source>
        <dbReference type="WBParaSite" id="TCONS_00011424.p1"/>
    </source>
</evidence>
<comment type="subcellular location">
    <subcellularLocation>
        <location evidence="1">Cell membrane</location>
        <topology evidence="1">Multi-pass membrane protein</topology>
    </subcellularLocation>
</comment>
<keyword evidence="4" id="KW-0433">Leucine-rich repeat</keyword>
<feature type="transmembrane region" description="Helical" evidence="9">
    <location>
        <begin position="613"/>
        <end position="636"/>
    </location>
</feature>
<name>A0AAF5DEM5_STRER</name>
<feature type="transmembrane region" description="Helical" evidence="9">
    <location>
        <begin position="763"/>
        <end position="786"/>
    </location>
</feature>
<keyword evidence="8 9" id="KW-0472">Membrane</keyword>
<reference evidence="12" key="1">
    <citation type="submission" date="2024-02" db="UniProtKB">
        <authorList>
            <consortium name="WormBaseParasite"/>
        </authorList>
    </citation>
    <scope>IDENTIFICATION</scope>
</reference>
<dbReference type="InterPro" id="IPR003663">
    <property type="entry name" value="Sugar/inositol_transpt"/>
</dbReference>
<feature type="transmembrane region" description="Helical" evidence="9">
    <location>
        <begin position="1294"/>
        <end position="1315"/>
    </location>
</feature>
<feature type="transmembrane region" description="Helical" evidence="9">
    <location>
        <begin position="642"/>
        <end position="665"/>
    </location>
</feature>
<dbReference type="PROSITE" id="PS50850">
    <property type="entry name" value="MFS"/>
    <property type="match status" value="2"/>
</dbReference>
<organism evidence="11 12">
    <name type="scientific">Strongyloides stercoralis</name>
    <name type="common">Threadworm</name>
    <dbReference type="NCBI Taxonomy" id="6248"/>
    <lineage>
        <taxon>Eukaryota</taxon>
        <taxon>Metazoa</taxon>
        <taxon>Ecdysozoa</taxon>
        <taxon>Nematoda</taxon>
        <taxon>Chromadorea</taxon>
        <taxon>Rhabditida</taxon>
        <taxon>Tylenchina</taxon>
        <taxon>Panagrolaimomorpha</taxon>
        <taxon>Strongyloidoidea</taxon>
        <taxon>Strongyloididae</taxon>
        <taxon>Strongyloides</taxon>
    </lineage>
</organism>
<dbReference type="InterPro" id="IPR001611">
    <property type="entry name" value="Leu-rich_rpt"/>
</dbReference>
<dbReference type="WBParaSite" id="TCONS_00011424.p1">
    <property type="protein sequence ID" value="TCONS_00011424.p1"/>
    <property type="gene ID" value="XLOC_005816"/>
</dbReference>
<evidence type="ECO:0000256" key="8">
    <source>
        <dbReference type="ARBA" id="ARBA00023136"/>
    </source>
</evidence>
<dbReference type="PROSITE" id="PS51450">
    <property type="entry name" value="LRR"/>
    <property type="match status" value="7"/>
</dbReference>
<dbReference type="SUPFAM" id="SSF52058">
    <property type="entry name" value="L domain-like"/>
    <property type="match status" value="1"/>
</dbReference>
<feature type="transmembrane region" description="Helical" evidence="9">
    <location>
        <begin position="1364"/>
        <end position="1388"/>
    </location>
</feature>
<keyword evidence="2" id="KW-0813">Transport</keyword>
<proteinExistence type="predicted"/>
<feature type="transmembrane region" description="Helical" evidence="9">
    <location>
        <begin position="1109"/>
        <end position="1133"/>
    </location>
</feature>
<evidence type="ECO:0000256" key="9">
    <source>
        <dbReference type="SAM" id="Phobius"/>
    </source>
</evidence>
<feature type="transmembrane region" description="Helical" evidence="9">
    <location>
        <begin position="869"/>
        <end position="888"/>
    </location>
</feature>
<feature type="transmembrane region" description="Helical" evidence="9">
    <location>
        <begin position="40"/>
        <end position="61"/>
    </location>
</feature>
<dbReference type="GO" id="GO:1990539">
    <property type="term" value="P:fructose import across plasma membrane"/>
    <property type="evidence" value="ECO:0007669"/>
    <property type="project" value="UniProtKB-ARBA"/>
</dbReference>
<feature type="transmembrane region" description="Helical" evidence="9">
    <location>
        <begin position="1394"/>
        <end position="1411"/>
    </location>
</feature>
<feature type="transmembrane region" description="Helical" evidence="9">
    <location>
        <begin position="552"/>
        <end position="570"/>
    </location>
</feature>
<dbReference type="Pfam" id="PF12799">
    <property type="entry name" value="LRR_4"/>
    <property type="match status" value="1"/>
</dbReference>
<evidence type="ECO:0000256" key="2">
    <source>
        <dbReference type="ARBA" id="ARBA00022448"/>
    </source>
</evidence>
<dbReference type="Gene3D" id="1.20.1250.20">
    <property type="entry name" value="MFS general substrate transporter like domains"/>
    <property type="match status" value="2"/>
</dbReference>
<keyword evidence="11" id="KW-1185">Reference proteome</keyword>
<dbReference type="Pfam" id="PF00083">
    <property type="entry name" value="Sugar_tr"/>
    <property type="match status" value="2"/>
</dbReference>
<feature type="transmembrane region" description="Helical" evidence="9">
    <location>
        <begin position="1222"/>
        <end position="1247"/>
    </location>
</feature>
<accession>A0AAF5DEM5</accession>
<feature type="transmembrane region" description="Helical" evidence="9">
    <location>
        <begin position="798"/>
        <end position="817"/>
    </location>
</feature>
<feature type="transmembrane region" description="Helical" evidence="9">
    <location>
        <begin position="1259"/>
        <end position="1282"/>
    </location>
</feature>
<dbReference type="InterPro" id="IPR045263">
    <property type="entry name" value="GLUT"/>
</dbReference>
<sequence>INKDEHLNYYMRVPKGVKAPLLLRLKSHFPALNSISKPSIGTVAVFGVVIITSAAIYEVIVQPKMNADYYKESQVEKRKLLHGTREDFAQGLRPWIVFYFKNKVKMSEAEGAKEVEYIEFELNEPVNLNDLNEDEDVIELINNRLRAFPDVSRFHSLTYLSLRQNLLVEIPELDIPNLETLDLYDNQISAIKGLDKLVKLRVLDLSQNRILKIEGLQNLPNLEELFLTYNKIKKIEGLENNLKLTQLELGCNKISKIENISHLVKMKKLHLGKNKIRVMEGFETMKELEILGLAANRITKIENLSPLSNLRELHISEQGIQSLEGLENVISIELLDLSKNMISKISKIELLTNLTDLYLNDNKIEDIQSLNNLAELKKLDTLYLEGNPIQTNDPANYRRKMPQLVASKLNLNKKYFKCFMMTAEPATSTDTSTVGKNEQTTALLSHESAAQNLNKTKPSGLEGKLTAPLIFSMIFAVMSSFQFGFHIGCLNAPESLITKWIEINHKELGNQPKDPEEFKFLFGVIVGLFAFGGIFGGFFSGTVADKFGRKKGLLLINIPILIATLLMGLAKYVGIYYLLFVGRFLIGISCGLASGLAPMYLCEIASVNFRGLFGSLNQLFVTIAILFSQILGLPYIFGNEDYWPFILLFSLVPLFIQLVLLPLAFESPKYDLIIKNNNVAAATSLRKLRGCENVEAELETLRSEADEARRRQNVKMSDLFKGELRWPMIIAIVMMLSQQFSGINAAMFYSTEIFKSAGLKGTAPVYATIGMGLVNVIQTVISTWLVDHPKFGRRSLHLIGLIGMFFTSMAIVGSLSLQKSDASSDIKQIGSYGAIAFVLLFVISFATGPGGIPWFFVSEIFSSSARASASSISCLVNWFASFLVGVSFKVVESILGTYTFLVFTICLGFFIFFTYKVMKKVDQSITNPMTTTTTTLSTILPSQTSDSLDTLNPDTFNGKLTKVLVVSAFGALIGGSFQFGYNLGCINAPSQLIIMWIKKSHFLITGHVLAQKKVETIFAIIASIFFLGGMIGSFLTGFISNKFGRKRGLILNNIFIFIGILFQASAIYFNYYYLLFVGRFCLGISCGLATGLTPMYLCEIAPKNMVGLFGNMNQVFITFSILFSQILGLSQIFGTSTKWYFIFIFPIIPMLIQLFILPFSPESPKYELIVSHNIDNAITTLRRLRNEEDIYDEIEYLKRESEKIKMVEKVSLKNLFKNDLRWVMIVTIVMMLSQKLSGIDAVLFYSTSIFKSAGLKGSAPIYGTIGIGFVLFFQTLISTWLIEHPKFGRRPLHLFGLIGMFFASIALVVCLIIQSQNLSSQVKQIGSYGAIVTTIIYIVSFASGPGGIPWFFASEVFDSSARGVSTSVACFVNWMTGFFVGLIFPIANGYLKEYTFLIFIVLLGACILFVFKYVPETKGKAVDEIQNEMKKMRKL</sequence>
<feature type="transmembrane region" description="Helical" evidence="9">
    <location>
        <begin position="726"/>
        <end position="751"/>
    </location>
</feature>
<dbReference type="GO" id="GO:0005353">
    <property type="term" value="F:fructose transmembrane transporter activity"/>
    <property type="evidence" value="ECO:0007669"/>
    <property type="project" value="UniProtKB-ARBA"/>
</dbReference>
<feature type="transmembrane region" description="Helical" evidence="9">
    <location>
        <begin position="1017"/>
        <end position="1038"/>
    </location>
</feature>